<proteinExistence type="predicted"/>
<evidence type="ECO:0000313" key="2">
    <source>
        <dbReference type="EMBL" id="KRO03253.1"/>
    </source>
</evidence>
<keyword evidence="3" id="KW-1185">Reference proteome</keyword>
<organism evidence="2 3">
    <name type="scientific">Lancefieldella rimae</name>
    <dbReference type="NCBI Taxonomy" id="1383"/>
    <lineage>
        <taxon>Bacteria</taxon>
        <taxon>Bacillati</taxon>
        <taxon>Actinomycetota</taxon>
        <taxon>Coriobacteriia</taxon>
        <taxon>Coriobacteriales</taxon>
        <taxon>Atopobiaceae</taxon>
        <taxon>Lancefieldella</taxon>
    </lineage>
</organism>
<gene>
    <name evidence="2" type="ORF">IV60_GL000433</name>
</gene>
<dbReference type="Proteomes" id="UP000051927">
    <property type="component" value="Unassembled WGS sequence"/>
</dbReference>
<keyword evidence="1" id="KW-0472">Membrane</keyword>
<dbReference type="EMBL" id="JQCP01000001">
    <property type="protein sequence ID" value="KRO03253.1"/>
    <property type="molecule type" value="Genomic_DNA"/>
</dbReference>
<sequence>MDQAHQHHLRNIYRLIGIFPQKIGYDRHMPCVFYVIFISAMSGEMRLTEYILFLIDFK</sequence>
<reference evidence="2 3" key="1">
    <citation type="journal article" date="2015" name="Genome Announc.">
        <title>Expanding the biotechnology potential of lactobacilli through comparative genomics of 213 strains and associated genera.</title>
        <authorList>
            <person name="Sun Z."/>
            <person name="Harris H.M."/>
            <person name="McCann A."/>
            <person name="Guo C."/>
            <person name="Argimon S."/>
            <person name="Zhang W."/>
            <person name="Yang X."/>
            <person name="Jeffery I.B."/>
            <person name="Cooney J.C."/>
            <person name="Kagawa T.F."/>
            <person name="Liu W."/>
            <person name="Song Y."/>
            <person name="Salvetti E."/>
            <person name="Wrobel A."/>
            <person name="Rasinkangas P."/>
            <person name="Parkhill J."/>
            <person name="Rea M.C."/>
            <person name="O'Sullivan O."/>
            <person name="Ritari J."/>
            <person name="Douillard F.P."/>
            <person name="Paul Ross R."/>
            <person name="Yang R."/>
            <person name="Briner A.E."/>
            <person name="Felis G.E."/>
            <person name="de Vos W.M."/>
            <person name="Barrangou R."/>
            <person name="Klaenhammer T.R."/>
            <person name="Caufield P.W."/>
            <person name="Cui Y."/>
            <person name="Zhang H."/>
            <person name="O'Toole P.W."/>
        </authorList>
    </citation>
    <scope>NUCLEOTIDE SEQUENCE [LARGE SCALE GENOMIC DNA]</scope>
    <source>
        <strain evidence="2 3">DSM 7090</strain>
    </source>
</reference>
<feature type="transmembrane region" description="Helical" evidence="1">
    <location>
        <begin position="31"/>
        <end position="55"/>
    </location>
</feature>
<accession>A0ABR5Q1U8</accession>
<keyword evidence="1" id="KW-1133">Transmembrane helix</keyword>
<evidence type="ECO:0000256" key="1">
    <source>
        <dbReference type="SAM" id="Phobius"/>
    </source>
</evidence>
<evidence type="ECO:0000313" key="3">
    <source>
        <dbReference type="Proteomes" id="UP000051927"/>
    </source>
</evidence>
<comment type="caution">
    <text evidence="2">The sequence shown here is derived from an EMBL/GenBank/DDBJ whole genome shotgun (WGS) entry which is preliminary data.</text>
</comment>
<keyword evidence="1" id="KW-0812">Transmembrane</keyword>
<protein>
    <submittedName>
        <fullName evidence="2">Uncharacterized protein</fullName>
    </submittedName>
</protein>
<name>A0ABR5Q1U8_9ACTN</name>